<evidence type="ECO:0000313" key="3">
    <source>
        <dbReference type="Proteomes" id="UP001500503"/>
    </source>
</evidence>
<dbReference type="Proteomes" id="UP001500503">
    <property type="component" value="Unassembled WGS sequence"/>
</dbReference>
<protein>
    <recommendedName>
        <fullName evidence="4">Secreted protein</fullName>
    </recommendedName>
</protein>
<reference evidence="3" key="1">
    <citation type="journal article" date="2019" name="Int. J. Syst. Evol. Microbiol.">
        <title>The Global Catalogue of Microorganisms (GCM) 10K type strain sequencing project: providing services to taxonomists for standard genome sequencing and annotation.</title>
        <authorList>
            <consortium name="The Broad Institute Genomics Platform"/>
            <consortium name="The Broad Institute Genome Sequencing Center for Infectious Disease"/>
            <person name="Wu L."/>
            <person name="Ma J."/>
        </authorList>
    </citation>
    <scope>NUCLEOTIDE SEQUENCE [LARGE SCALE GENOMIC DNA]</scope>
    <source>
        <strain evidence="3">JCM 17933</strain>
    </source>
</reference>
<comment type="caution">
    <text evidence="2">The sequence shown here is derived from an EMBL/GenBank/DDBJ whole genome shotgun (WGS) entry which is preliminary data.</text>
</comment>
<organism evidence="2 3">
    <name type="scientific">Actinoallomurus oryzae</name>
    <dbReference type="NCBI Taxonomy" id="502180"/>
    <lineage>
        <taxon>Bacteria</taxon>
        <taxon>Bacillati</taxon>
        <taxon>Actinomycetota</taxon>
        <taxon>Actinomycetes</taxon>
        <taxon>Streptosporangiales</taxon>
        <taxon>Thermomonosporaceae</taxon>
        <taxon>Actinoallomurus</taxon>
    </lineage>
</organism>
<gene>
    <name evidence="2" type="ORF">GCM10023191_010470</name>
</gene>
<keyword evidence="3" id="KW-1185">Reference proteome</keyword>
<sequence length="110" mass="11930">MIATKSSETSSTRRPLLLTLVITLFNIVNAPRPYKRAARLSSPSSSAVPPYRPGGSPWLAGGRARPWPAEMAAGPQAGAVFRRGPVKSGDHRDRTSCRGGTYNRRPVHYT</sequence>
<dbReference type="EMBL" id="BAABHF010000010">
    <property type="protein sequence ID" value="GAA4485591.1"/>
    <property type="molecule type" value="Genomic_DNA"/>
</dbReference>
<accession>A0ABP8PG34</accession>
<feature type="region of interest" description="Disordered" evidence="1">
    <location>
        <begin position="74"/>
        <end position="110"/>
    </location>
</feature>
<evidence type="ECO:0000313" key="2">
    <source>
        <dbReference type="EMBL" id="GAA4485591.1"/>
    </source>
</evidence>
<proteinExistence type="predicted"/>
<name>A0ABP8PG34_9ACTN</name>
<evidence type="ECO:0000256" key="1">
    <source>
        <dbReference type="SAM" id="MobiDB-lite"/>
    </source>
</evidence>
<evidence type="ECO:0008006" key="4">
    <source>
        <dbReference type="Google" id="ProtNLM"/>
    </source>
</evidence>